<proteinExistence type="predicted"/>
<organism evidence="1 2">
    <name type="scientific">Anaerobutyricum hallii</name>
    <dbReference type="NCBI Taxonomy" id="39488"/>
    <lineage>
        <taxon>Bacteria</taxon>
        <taxon>Bacillati</taxon>
        <taxon>Bacillota</taxon>
        <taxon>Clostridia</taxon>
        <taxon>Lachnospirales</taxon>
        <taxon>Lachnospiraceae</taxon>
        <taxon>Anaerobutyricum</taxon>
    </lineage>
</organism>
<evidence type="ECO:0000313" key="1">
    <source>
        <dbReference type="EMBL" id="RHC64129.1"/>
    </source>
</evidence>
<accession>A0A414B507</accession>
<dbReference type="RefSeq" id="WP_118381164.1">
    <property type="nucleotide sequence ID" value="NZ_CABJFJ010000009.1"/>
</dbReference>
<dbReference type="AlphaFoldDB" id="A0A414B507"/>
<sequence>MSHKYKILEQMFKDGKLTLQEFQRRCDERHKELEQELMNDEITPDEYVERYNALIKMETHPFGSPALHEHI</sequence>
<dbReference type="Proteomes" id="UP000284621">
    <property type="component" value="Unassembled WGS sequence"/>
</dbReference>
<keyword evidence="2" id="KW-1185">Reference proteome</keyword>
<dbReference type="EMBL" id="QSID01000009">
    <property type="protein sequence ID" value="RHC64129.1"/>
    <property type="molecule type" value="Genomic_DNA"/>
</dbReference>
<gene>
    <name evidence="1" type="ORF">DW833_08680</name>
</gene>
<name>A0A414B507_9FIRM</name>
<comment type="caution">
    <text evidence="1">The sequence shown here is derived from an EMBL/GenBank/DDBJ whole genome shotgun (WGS) entry which is preliminary data.</text>
</comment>
<protein>
    <submittedName>
        <fullName evidence="1">Uncharacterized protein</fullName>
    </submittedName>
</protein>
<evidence type="ECO:0000313" key="2">
    <source>
        <dbReference type="Proteomes" id="UP000284621"/>
    </source>
</evidence>
<reference evidence="1 2" key="1">
    <citation type="submission" date="2018-08" db="EMBL/GenBank/DDBJ databases">
        <title>A genome reference for cultivated species of the human gut microbiota.</title>
        <authorList>
            <person name="Zou Y."/>
            <person name="Xue W."/>
            <person name="Luo G."/>
        </authorList>
    </citation>
    <scope>NUCLEOTIDE SEQUENCE [LARGE SCALE GENOMIC DNA]</scope>
    <source>
        <strain evidence="1 2">AM34-3LB</strain>
    </source>
</reference>